<reference evidence="3 4" key="1">
    <citation type="submission" date="2018-06" db="EMBL/GenBank/DDBJ databases">
        <authorList>
            <consortium name="Pathogen Informatics"/>
            <person name="Doyle S."/>
        </authorList>
    </citation>
    <scope>NUCLEOTIDE SEQUENCE [LARGE SCALE GENOMIC DNA]</scope>
    <source>
        <strain evidence="3 4">NCTC10252</strain>
    </source>
</reference>
<keyword evidence="1" id="KW-1133">Transmembrane helix</keyword>
<keyword evidence="1" id="KW-0472">Membrane</keyword>
<protein>
    <submittedName>
        <fullName evidence="3">TrbA-like protein</fullName>
    </submittedName>
</protein>
<keyword evidence="1" id="KW-0812">Transmembrane</keyword>
<evidence type="ECO:0000259" key="2">
    <source>
        <dbReference type="Pfam" id="PF23127"/>
    </source>
</evidence>
<sequence>MTNEDRGKVDDSLWLLVISLIFIVGIPALIWHFNHTWICYWGLYFSWGQLALIDWPFLPWAGKFRADVALMASRSDQVEFFELIWVMTKASIVCGWLPVLISVLTIRSTLRHRSEKVRRNITADTLPRIMSVHCPAIIPVLHYGNLLNDNVEGQESREHPAEFVKKHNLIRQNVLDEEKTKKILCKTLGPKITSLSQLKIYEKALFAIFASRVFDSYENGGKAQQMLDALNRSCDYGEWNNKPGYPDFSVVRKEISQYMQEPEAQLLLNYFQYPSTFLMMLHLRALEGGKLPSSNFRWLKGIDRGLWYVLNATGRKGTCIESIIQIQTYRTEKLAWENGCRLIDPPLQQCVEALKINLIKEGLLPKPEQENNTEADND</sequence>
<dbReference type="AlphaFoldDB" id="A0A379QCC2"/>
<feature type="transmembrane region" description="Helical" evidence="1">
    <location>
        <begin position="83"/>
        <end position="106"/>
    </location>
</feature>
<name>A0A379QCC2_SALER</name>
<dbReference type="EMBL" id="UGWP01000002">
    <property type="protein sequence ID" value="SUF54876.1"/>
    <property type="molecule type" value="Genomic_DNA"/>
</dbReference>
<evidence type="ECO:0000256" key="1">
    <source>
        <dbReference type="SAM" id="Phobius"/>
    </source>
</evidence>
<proteinExistence type="predicted"/>
<evidence type="ECO:0000313" key="4">
    <source>
        <dbReference type="Proteomes" id="UP000254597"/>
    </source>
</evidence>
<dbReference type="Proteomes" id="UP000254597">
    <property type="component" value="Unassembled WGS sequence"/>
</dbReference>
<feature type="domain" description="DotM C-terminal cytoplasmic" evidence="2">
    <location>
        <begin position="179"/>
        <end position="355"/>
    </location>
</feature>
<organism evidence="3 4">
    <name type="scientific">Salmonella enterica</name>
    <name type="common">Salmonella choleraesuis</name>
    <dbReference type="NCBI Taxonomy" id="28901"/>
    <lineage>
        <taxon>Bacteria</taxon>
        <taxon>Pseudomonadati</taxon>
        <taxon>Pseudomonadota</taxon>
        <taxon>Gammaproteobacteria</taxon>
        <taxon>Enterobacterales</taxon>
        <taxon>Enterobacteriaceae</taxon>
        <taxon>Salmonella</taxon>
    </lineage>
</organism>
<dbReference type="InterPro" id="IPR056464">
    <property type="entry name" value="DotM_C"/>
</dbReference>
<feature type="transmembrane region" description="Helical" evidence="1">
    <location>
        <begin position="12"/>
        <end position="31"/>
    </location>
</feature>
<dbReference type="Pfam" id="PF23127">
    <property type="entry name" value="DotM_C"/>
    <property type="match status" value="1"/>
</dbReference>
<gene>
    <name evidence="3" type="primary">trbA</name>
    <name evidence="3" type="ORF">NCTC10252_00042</name>
</gene>
<accession>A0A379QCC2</accession>
<evidence type="ECO:0000313" key="3">
    <source>
        <dbReference type="EMBL" id="SUF54876.1"/>
    </source>
</evidence>